<evidence type="ECO:0000313" key="2">
    <source>
        <dbReference type="EMBL" id="KAK4138506.1"/>
    </source>
</evidence>
<reference evidence="2" key="1">
    <citation type="journal article" date="2023" name="Mol. Phylogenet. Evol.">
        <title>Genome-scale phylogeny and comparative genomics of the fungal order Sordariales.</title>
        <authorList>
            <person name="Hensen N."/>
            <person name="Bonometti L."/>
            <person name="Westerberg I."/>
            <person name="Brannstrom I.O."/>
            <person name="Guillou S."/>
            <person name="Cros-Aarteil S."/>
            <person name="Calhoun S."/>
            <person name="Haridas S."/>
            <person name="Kuo A."/>
            <person name="Mondo S."/>
            <person name="Pangilinan J."/>
            <person name="Riley R."/>
            <person name="LaButti K."/>
            <person name="Andreopoulos B."/>
            <person name="Lipzen A."/>
            <person name="Chen C."/>
            <person name="Yan M."/>
            <person name="Daum C."/>
            <person name="Ng V."/>
            <person name="Clum A."/>
            <person name="Steindorff A."/>
            <person name="Ohm R.A."/>
            <person name="Martin F."/>
            <person name="Silar P."/>
            <person name="Natvig D.O."/>
            <person name="Lalanne C."/>
            <person name="Gautier V."/>
            <person name="Ament-Velasquez S.L."/>
            <person name="Kruys A."/>
            <person name="Hutchinson M.I."/>
            <person name="Powell A.J."/>
            <person name="Barry K."/>
            <person name="Miller A.N."/>
            <person name="Grigoriev I.V."/>
            <person name="Debuchy R."/>
            <person name="Gladieux P."/>
            <person name="Hiltunen Thoren M."/>
            <person name="Johannesson H."/>
        </authorList>
    </citation>
    <scope>NUCLEOTIDE SEQUENCE</scope>
    <source>
        <strain evidence="2">CBS 123565</strain>
    </source>
</reference>
<comment type="caution">
    <text evidence="2">The sequence shown here is derived from an EMBL/GenBank/DDBJ whole genome shotgun (WGS) entry which is preliminary data.</text>
</comment>
<evidence type="ECO:0000256" key="1">
    <source>
        <dbReference type="ARBA" id="ARBA00009508"/>
    </source>
</evidence>
<organism evidence="2 3">
    <name type="scientific">Trichocladium antarcticum</name>
    <dbReference type="NCBI Taxonomy" id="1450529"/>
    <lineage>
        <taxon>Eukaryota</taxon>
        <taxon>Fungi</taxon>
        <taxon>Dikarya</taxon>
        <taxon>Ascomycota</taxon>
        <taxon>Pezizomycotina</taxon>
        <taxon>Sordariomycetes</taxon>
        <taxon>Sordariomycetidae</taxon>
        <taxon>Sordariales</taxon>
        <taxon>Chaetomiaceae</taxon>
        <taxon>Trichocladium</taxon>
    </lineage>
</organism>
<comment type="similarity">
    <text evidence="1">Belongs to the complex I LYR family.</text>
</comment>
<sequence length="102" mass="11655">MPPAPNPELRQQVIAIYKRKSPSEHPLTSDDETSVLRLPTELLFLGRDYPQGYDYFRPRLHRAFMGKAHLTDEAEIKQGIAQAEFVRKGTDPLRCPSSMDTD</sequence>
<dbReference type="GO" id="GO:0090324">
    <property type="term" value="P:negative regulation of oxidative phosphorylation"/>
    <property type="evidence" value="ECO:0007669"/>
    <property type="project" value="InterPro"/>
</dbReference>
<dbReference type="GO" id="GO:0022904">
    <property type="term" value="P:respiratory electron transport chain"/>
    <property type="evidence" value="ECO:0007669"/>
    <property type="project" value="TreeGrafter"/>
</dbReference>
<dbReference type="Proteomes" id="UP001304895">
    <property type="component" value="Unassembled WGS sequence"/>
</dbReference>
<gene>
    <name evidence="2" type="ORF">BT67DRAFT_11641</name>
</gene>
<dbReference type="PANTHER" id="PTHR21024">
    <property type="entry name" value="GROWTH HORMONE-INDUCIBLE SOLUBLE PROTEIN-RELATED"/>
    <property type="match status" value="1"/>
</dbReference>
<dbReference type="Pfam" id="PF13233">
    <property type="entry name" value="Complex1_LYR_2"/>
    <property type="match status" value="1"/>
</dbReference>
<dbReference type="PANTHER" id="PTHR21024:SF0">
    <property type="entry name" value="ELECTRON TRANSFER FLAVOPROTEIN REGULATORY FACTOR 1"/>
    <property type="match status" value="1"/>
</dbReference>
<reference evidence="2" key="2">
    <citation type="submission" date="2023-05" db="EMBL/GenBank/DDBJ databases">
        <authorList>
            <consortium name="Lawrence Berkeley National Laboratory"/>
            <person name="Steindorff A."/>
            <person name="Hensen N."/>
            <person name="Bonometti L."/>
            <person name="Westerberg I."/>
            <person name="Brannstrom I.O."/>
            <person name="Guillou S."/>
            <person name="Cros-Aarteil S."/>
            <person name="Calhoun S."/>
            <person name="Haridas S."/>
            <person name="Kuo A."/>
            <person name="Mondo S."/>
            <person name="Pangilinan J."/>
            <person name="Riley R."/>
            <person name="Labutti K."/>
            <person name="Andreopoulos B."/>
            <person name="Lipzen A."/>
            <person name="Chen C."/>
            <person name="Yanf M."/>
            <person name="Daum C."/>
            <person name="Ng V."/>
            <person name="Clum A."/>
            <person name="Ohm R."/>
            <person name="Martin F."/>
            <person name="Silar P."/>
            <person name="Natvig D."/>
            <person name="Lalanne C."/>
            <person name="Gautier V."/>
            <person name="Ament-Velasquez S.L."/>
            <person name="Kruys A."/>
            <person name="Hutchinson M.I."/>
            <person name="Powell A.J."/>
            <person name="Barry K."/>
            <person name="Miller A.N."/>
            <person name="Grigoriev I.V."/>
            <person name="Debuchy R."/>
            <person name="Gladieux P."/>
            <person name="Thoren M.H."/>
            <person name="Johannesson H."/>
        </authorList>
    </citation>
    <scope>NUCLEOTIDE SEQUENCE</scope>
    <source>
        <strain evidence="2">CBS 123565</strain>
    </source>
</reference>
<protein>
    <submittedName>
        <fullName evidence="2">Uncharacterized protein</fullName>
    </submittedName>
</protein>
<dbReference type="GO" id="GO:0005739">
    <property type="term" value="C:mitochondrion"/>
    <property type="evidence" value="ECO:0007669"/>
    <property type="project" value="TreeGrafter"/>
</dbReference>
<dbReference type="InterPro" id="IPR052000">
    <property type="entry name" value="ETFRF1"/>
</dbReference>
<keyword evidence="3" id="KW-1185">Reference proteome</keyword>
<name>A0AAN6UTG1_9PEZI</name>
<evidence type="ECO:0000313" key="3">
    <source>
        <dbReference type="Proteomes" id="UP001304895"/>
    </source>
</evidence>
<dbReference type="CDD" id="cd20265">
    <property type="entry name" value="Complex1_LYR_ETFRF1_LYRM5"/>
    <property type="match status" value="1"/>
</dbReference>
<dbReference type="InterPro" id="IPR045296">
    <property type="entry name" value="Complex1_LYR_ETFRF1_LYRM5"/>
</dbReference>
<proteinExistence type="inferred from homology"/>
<accession>A0AAN6UTG1</accession>
<dbReference type="AlphaFoldDB" id="A0AAN6UTG1"/>
<dbReference type="EMBL" id="MU853401">
    <property type="protein sequence ID" value="KAK4138506.1"/>
    <property type="molecule type" value="Genomic_DNA"/>
</dbReference>